<accession>A0A8X6P5W4</accession>
<organism evidence="1 2">
    <name type="scientific">Nephila pilipes</name>
    <name type="common">Giant wood spider</name>
    <name type="synonym">Nephila maculata</name>
    <dbReference type="NCBI Taxonomy" id="299642"/>
    <lineage>
        <taxon>Eukaryota</taxon>
        <taxon>Metazoa</taxon>
        <taxon>Ecdysozoa</taxon>
        <taxon>Arthropoda</taxon>
        <taxon>Chelicerata</taxon>
        <taxon>Arachnida</taxon>
        <taxon>Araneae</taxon>
        <taxon>Araneomorphae</taxon>
        <taxon>Entelegynae</taxon>
        <taxon>Araneoidea</taxon>
        <taxon>Nephilidae</taxon>
        <taxon>Nephila</taxon>
    </lineage>
</organism>
<reference evidence="1" key="1">
    <citation type="submission" date="2020-08" db="EMBL/GenBank/DDBJ databases">
        <title>Multicomponent nature underlies the extraordinary mechanical properties of spider dragline silk.</title>
        <authorList>
            <person name="Kono N."/>
            <person name="Nakamura H."/>
            <person name="Mori M."/>
            <person name="Yoshida Y."/>
            <person name="Ohtoshi R."/>
            <person name="Malay A.D."/>
            <person name="Moran D.A.P."/>
            <person name="Tomita M."/>
            <person name="Numata K."/>
            <person name="Arakawa K."/>
        </authorList>
    </citation>
    <scope>NUCLEOTIDE SEQUENCE</scope>
</reference>
<name>A0A8X6P5W4_NEPPI</name>
<protein>
    <submittedName>
        <fullName evidence="1">Uncharacterized protein</fullName>
    </submittedName>
</protein>
<dbReference type="EMBL" id="BMAW01017223">
    <property type="protein sequence ID" value="GFT52860.1"/>
    <property type="molecule type" value="Genomic_DNA"/>
</dbReference>
<evidence type="ECO:0000313" key="1">
    <source>
        <dbReference type="EMBL" id="GFT52860.1"/>
    </source>
</evidence>
<evidence type="ECO:0000313" key="2">
    <source>
        <dbReference type="Proteomes" id="UP000887013"/>
    </source>
</evidence>
<gene>
    <name evidence="1" type="ORF">NPIL_599981</name>
</gene>
<comment type="caution">
    <text evidence="1">The sequence shown here is derived from an EMBL/GenBank/DDBJ whole genome shotgun (WGS) entry which is preliminary data.</text>
</comment>
<dbReference type="Proteomes" id="UP000887013">
    <property type="component" value="Unassembled WGS sequence"/>
</dbReference>
<sequence>MKKDVPKKKRIIDSTINSIAVCGVGVSRRQGHTCLQCYPCQRRKHQGDKEAIWASWAPIIKPEDDPKPWFCSKSDWYLKPILFDLSRRMVDCQIYWFSDLFVYVSYKSNNNRESTIECCSY</sequence>
<keyword evidence="2" id="KW-1185">Reference proteome</keyword>
<dbReference type="AlphaFoldDB" id="A0A8X6P5W4"/>
<proteinExistence type="predicted"/>